<organism evidence="2 3">
    <name type="scientific">Shewanella benthica</name>
    <dbReference type="NCBI Taxonomy" id="43661"/>
    <lineage>
        <taxon>Bacteria</taxon>
        <taxon>Pseudomonadati</taxon>
        <taxon>Pseudomonadota</taxon>
        <taxon>Gammaproteobacteria</taxon>
        <taxon>Alteromonadales</taxon>
        <taxon>Shewanellaceae</taxon>
        <taxon>Shewanella</taxon>
    </lineage>
</organism>
<dbReference type="InterPro" id="IPR006837">
    <property type="entry name" value="Divergent_DAC"/>
</dbReference>
<dbReference type="SUPFAM" id="SSF88713">
    <property type="entry name" value="Glycoside hydrolase/deacetylase"/>
    <property type="match status" value="1"/>
</dbReference>
<feature type="chain" id="PRO_5016246826" description="Divergent polysaccharide deacetylase family protein" evidence="1">
    <location>
        <begin position="20"/>
        <end position="256"/>
    </location>
</feature>
<protein>
    <recommendedName>
        <fullName evidence="4">Divergent polysaccharide deacetylase family protein</fullName>
    </recommendedName>
</protein>
<dbReference type="Proteomes" id="UP000250123">
    <property type="component" value="Chromosome SHEWBE"/>
</dbReference>
<evidence type="ECO:0000256" key="1">
    <source>
        <dbReference type="SAM" id="SignalP"/>
    </source>
</evidence>
<dbReference type="CDD" id="cd10936">
    <property type="entry name" value="CE4_DAC2"/>
    <property type="match status" value="1"/>
</dbReference>
<dbReference type="OrthoDB" id="9784811at2"/>
<proteinExistence type="predicted"/>
<evidence type="ECO:0000313" key="2">
    <source>
        <dbReference type="EMBL" id="SQH74489.1"/>
    </source>
</evidence>
<dbReference type="KEGG" id="sbk:SHEWBE_0500"/>
<dbReference type="InterPro" id="IPR011330">
    <property type="entry name" value="Glyco_hydro/deAcase_b/a-brl"/>
</dbReference>
<dbReference type="Gene3D" id="3.20.20.370">
    <property type="entry name" value="Glycoside hydrolase/deacetylase"/>
    <property type="match status" value="1"/>
</dbReference>
<sequence length="256" mass="28574">MRFLIFCFALIFPGSYVNAAQVAIIIDDIGYRQSDEAVLTLPNNITLSILPHTPLGNSVAHIAHERGYEVMLHLPMQALNGKKLGPGGITNDMNETDIKQTISQAFESIPFAKGANNHMGSLLTQLDEPMLWVMESLKQHHLYFVDSMTTRYTKAGSTADKLGVPLLRRQIFLDNDVSPASLNQQFERLIALAHRQGQVVAIAHPHPETIEYLKLNLPRLQQEGISLVKTSELLPYRIAVNKKQQNTGKDASIRLK</sequence>
<dbReference type="AlphaFoldDB" id="A0A330LW34"/>
<reference evidence="3" key="1">
    <citation type="submission" date="2018-06" db="EMBL/GenBank/DDBJ databases">
        <authorList>
            <person name="Cea G.-C."/>
            <person name="William W."/>
        </authorList>
    </citation>
    <scope>NUCLEOTIDE SEQUENCE [LARGE SCALE GENOMIC DNA]</scope>
    <source>
        <strain evidence="3">DB21MT-2</strain>
    </source>
</reference>
<dbReference type="GO" id="GO:0005975">
    <property type="term" value="P:carbohydrate metabolic process"/>
    <property type="evidence" value="ECO:0007669"/>
    <property type="project" value="InterPro"/>
</dbReference>
<accession>A0A330LW34</accession>
<feature type="signal peptide" evidence="1">
    <location>
        <begin position="1"/>
        <end position="19"/>
    </location>
</feature>
<evidence type="ECO:0000313" key="3">
    <source>
        <dbReference type="Proteomes" id="UP000250123"/>
    </source>
</evidence>
<evidence type="ECO:0008006" key="4">
    <source>
        <dbReference type="Google" id="ProtNLM"/>
    </source>
</evidence>
<dbReference type="PANTHER" id="PTHR30105:SF2">
    <property type="entry name" value="DIVERGENT POLYSACCHARIDE DEACETYLASE SUPERFAMILY"/>
    <property type="match status" value="1"/>
</dbReference>
<dbReference type="EMBL" id="LS483452">
    <property type="protein sequence ID" value="SQH74489.1"/>
    <property type="molecule type" value="Genomic_DNA"/>
</dbReference>
<dbReference type="RefSeq" id="WP_112351306.1">
    <property type="nucleotide sequence ID" value="NZ_LS483452.1"/>
</dbReference>
<keyword evidence="1" id="KW-0732">Signal</keyword>
<name>A0A330LW34_9GAMM</name>
<dbReference type="PANTHER" id="PTHR30105">
    <property type="entry name" value="UNCHARACTERIZED YIBQ-RELATED"/>
    <property type="match status" value="1"/>
</dbReference>
<gene>
    <name evidence="2" type="ORF">SHEWBE_0500</name>
</gene>
<dbReference type="Pfam" id="PF04748">
    <property type="entry name" value="Polysacc_deac_2"/>
    <property type="match status" value="1"/>
</dbReference>